<gene>
    <name evidence="7" type="ORF">CYPRO_2008</name>
</gene>
<name>A0A345ULA6_9BACT</name>
<evidence type="ECO:0000256" key="5">
    <source>
        <dbReference type="PIRSR" id="PIRSR017617-1"/>
    </source>
</evidence>
<dbReference type="GO" id="GO:0008732">
    <property type="term" value="F:L-allo-threonine aldolase activity"/>
    <property type="evidence" value="ECO:0007669"/>
    <property type="project" value="TreeGrafter"/>
</dbReference>
<keyword evidence="3" id="KW-0663">Pyridoxal phosphate</keyword>
<evidence type="ECO:0000313" key="7">
    <source>
        <dbReference type="EMBL" id="AXJ01258.1"/>
    </source>
</evidence>
<dbReference type="EMBL" id="CP027806">
    <property type="protein sequence ID" value="AXJ01258.1"/>
    <property type="molecule type" value="Genomic_DNA"/>
</dbReference>
<keyword evidence="8" id="KW-1185">Reference proteome</keyword>
<comment type="cofactor">
    <cofactor evidence="1">
        <name>pyridoxal 5'-phosphate</name>
        <dbReference type="ChEBI" id="CHEBI:597326"/>
    </cofactor>
</comment>
<dbReference type="PIRSF" id="PIRSF017617">
    <property type="entry name" value="Thr_aldolase"/>
    <property type="match status" value="1"/>
</dbReference>
<evidence type="ECO:0000256" key="1">
    <source>
        <dbReference type="ARBA" id="ARBA00001933"/>
    </source>
</evidence>
<evidence type="ECO:0000259" key="6">
    <source>
        <dbReference type="Pfam" id="PF01212"/>
    </source>
</evidence>
<feature type="domain" description="Aromatic amino acid beta-eliminating lyase/threonine aldolase" evidence="6">
    <location>
        <begin position="3"/>
        <end position="285"/>
    </location>
</feature>
<reference evidence="7 8" key="1">
    <citation type="submission" date="2018-03" db="EMBL/GenBank/DDBJ databases">
        <title>Phenotypic and genomic properties of Cyclonatronum proteinivorum gen. nov., sp. nov., a haloalkaliphilic bacteroidete from soda lakes possessing Na+-translocating rhodopsin.</title>
        <authorList>
            <person name="Toshchakov S.V."/>
            <person name="Korzhenkov A."/>
            <person name="Samarov N.I."/>
            <person name="Kublanov I.V."/>
            <person name="Muntyan M.S."/>
            <person name="Sorokin D.Y."/>
        </authorList>
    </citation>
    <scope>NUCLEOTIDE SEQUENCE [LARGE SCALE GENOMIC DNA]</scope>
    <source>
        <strain evidence="7 8">Omega</strain>
    </source>
</reference>
<dbReference type="FunFam" id="3.40.640.10:FF:000030">
    <property type="entry name" value="Low-specificity L-threonine aldolase"/>
    <property type="match status" value="1"/>
</dbReference>
<dbReference type="Gene3D" id="3.90.1150.10">
    <property type="entry name" value="Aspartate Aminotransferase, domain 1"/>
    <property type="match status" value="1"/>
</dbReference>
<dbReference type="OrthoDB" id="9774495at2"/>
<protein>
    <submittedName>
        <fullName evidence="7">L-threonine aldolase</fullName>
        <ecNumber evidence="7">4.1.2.5</ecNumber>
    </submittedName>
</protein>
<comment type="similarity">
    <text evidence="2">Belongs to the threonine aldolase family.</text>
</comment>
<dbReference type="GO" id="GO:0006567">
    <property type="term" value="P:L-threonine catabolic process"/>
    <property type="evidence" value="ECO:0007669"/>
    <property type="project" value="TreeGrafter"/>
</dbReference>
<dbReference type="RefSeq" id="WP_114984468.1">
    <property type="nucleotide sequence ID" value="NZ_CP027806.1"/>
</dbReference>
<dbReference type="InterPro" id="IPR023603">
    <property type="entry name" value="Low_specificity_L-TA-like"/>
</dbReference>
<dbReference type="PANTHER" id="PTHR48097">
    <property type="entry name" value="L-THREONINE ALDOLASE-RELATED"/>
    <property type="match status" value="1"/>
</dbReference>
<evidence type="ECO:0000256" key="4">
    <source>
        <dbReference type="ARBA" id="ARBA00023239"/>
    </source>
</evidence>
<proteinExistence type="inferred from homology"/>
<dbReference type="AlphaFoldDB" id="A0A345ULA6"/>
<accession>A0A345ULA6</accession>
<dbReference type="InterPro" id="IPR001597">
    <property type="entry name" value="ArAA_b-elim_lyase/Thr_aldolase"/>
</dbReference>
<sequence>MIDLRSDTVTRPTPEMLQAMISVPVGDDVFGEDPTVNAFEEKVAALFGQEAGLFVPSGVMSNQICLYELTRPGDEVILDDKAHIFNYEASSAAWLSSVQLNPLKGKNGLLDTDAVEAAIRTKNDWDPHTRVIAVENTTNKGGGAVYPLETLKQLRDIADKHGVYFHLDGARIWNALAEGDYSPKEIGSLFDTISVCFSKGLGAPVGSMILSTKARIRSARRTRKMLGGGMRQIGLLAAAADYALENHFGLLKTDNARARELARIIHQKGRFQVDPTQVFTNILLFDTPGPAEETLSELKAQGILMSAFGPKTIRAVFHFQISSEDYRNVCAFFE</sequence>
<dbReference type="PANTHER" id="PTHR48097:SF9">
    <property type="entry name" value="L-THREONINE ALDOLASE"/>
    <property type="match status" value="1"/>
</dbReference>
<dbReference type="NCBIfam" id="NF041359">
    <property type="entry name" value="GntG_guanitoxin"/>
    <property type="match status" value="1"/>
</dbReference>
<dbReference type="GO" id="GO:0005829">
    <property type="term" value="C:cytosol"/>
    <property type="evidence" value="ECO:0007669"/>
    <property type="project" value="TreeGrafter"/>
</dbReference>
<dbReference type="InterPro" id="IPR015422">
    <property type="entry name" value="PyrdxlP-dep_Trfase_small"/>
</dbReference>
<dbReference type="Pfam" id="PF01212">
    <property type="entry name" value="Beta_elim_lyase"/>
    <property type="match status" value="1"/>
</dbReference>
<organism evidence="7 8">
    <name type="scientific">Cyclonatronum proteinivorum</name>
    <dbReference type="NCBI Taxonomy" id="1457365"/>
    <lineage>
        <taxon>Bacteria</taxon>
        <taxon>Pseudomonadati</taxon>
        <taxon>Balneolota</taxon>
        <taxon>Balneolia</taxon>
        <taxon>Balneolales</taxon>
        <taxon>Cyclonatronaceae</taxon>
        <taxon>Cyclonatronum</taxon>
    </lineage>
</organism>
<dbReference type="Gene3D" id="3.40.640.10">
    <property type="entry name" value="Type I PLP-dependent aspartate aminotransferase-like (Major domain)"/>
    <property type="match status" value="1"/>
</dbReference>
<keyword evidence="4 7" id="KW-0456">Lyase</keyword>
<dbReference type="EC" id="4.1.2.5" evidence="7"/>
<dbReference type="Proteomes" id="UP000254808">
    <property type="component" value="Chromosome"/>
</dbReference>
<evidence type="ECO:0000256" key="3">
    <source>
        <dbReference type="ARBA" id="ARBA00022898"/>
    </source>
</evidence>
<dbReference type="GO" id="GO:0006545">
    <property type="term" value="P:glycine biosynthetic process"/>
    <property type="evidence" value="ECO:0007669"/>
    <property type="project" value="TreeGrafter"/>
</dbReference>
<evidence type="ECO:0000256" key="2">
    <source>
        <dbReference type="ARBA" id="ARBA00006966"/>
    </source>
</evidence>
<dbReference type="KEGG" id="cprv:CYPRO_2008"/>
<dbReference type="InterPro" id="IPR015424">
    <property type="entry name" value="PyrdxlP-dep_Trfase"/>
</dbReference>
<dbReference type="InterPro" id="IPR015421">
    <property type="entry name" value="PyrdxlP-dep_Trfase_major"/>
</dbReference>
<dbReference type="SUPFAM" id="SSF53383">
    <property type="entry name" value="PLP-dependent transferases"/>
    <property type="match status" value="1"/>
</dbReference>
<feature type="modified residue" description="N6-(pyridoxal phosphate)lysine" evidence="5">
    <location>
        <position position="199"/>
    </location>
</feature>
<evidence type="ECO:0000313" key="8">
    <source>
        <dbReference type="Proteomes" id="UP000254808"/>
    </source>
</evidence>